<name>A0A812SD58_9DINO</name>
<dbReference type="SUPFAM" id="SSF50985">
    <property type="entry name" value="RCC1/BLIP-II"/>
    <property type="match status" value="1"/>
</dbReference>
<sequence>MSVNVEVALLSGRSAAITAELTWTAADLMREAQRILKVGPGVLLRPTGEVLCRKTLGQAGLQNGEALTLQVGQVQVAASLPAFAAIVGGSVVSWGRSICGGDSGDVQSQLQGVQRIQASGSAFAAILAGGSVVTWGHVDYGGDSTAVQAQLHDVCQIQASVASFAAIRLDGSVVTWGNPDFGGDSSSVQHQLAGVRWIQSCRQATLNPKP</sequence>
<reference evidence="1" key="1">
    <citation type="submission" date="2021-02" db="EMBL/GenBank/DDBJ databases">
        <authorList>
            <person name="Dougan E. K."/>
            <person name="Rhodes N."/>
            <person name="Thang M."/>
            <person name="Chan C."/>
        </authorList>
    </citation>
    <scope>NUCLEOTIDE SEQUENCE</scope>
</reference>
<dbReference type="OrthoDB" id="5370059at2759"/>
<accession>A0A812SD58</accession>
<dbReference type="EMBL" id="CAJNDS010002444">
    <property type="protein sequence ID" value="CAE7477626.1"/>
    <property type="molecule type" value="Genomic_DNA"/>
</dbReference>
<comment type="caution">
    <text evidence="1">The sequence shown here is derived from an EMBL/GenBank/DDBJ whole genome shotgun (WGS) entry which is preliminary data.</text>
</comment>
<dbReference type="AlphaFoldDB" id="A0A812SD58"/>
<evidence type="ECO:0000313" key="2">
    <source>
        <dbReference type="Proteomes" id="UP000604046"/>
    </source>
</evidence>
<protein>
    <submittedName>
        <fullName evidence="1">HERC2 protein</fullName>
    </submittedName>
</protein>
<keyword evidence="2" id="KW-1185">Reference proteome</keyword>
<organism evidence="1 2">
    <name type="scientific">Symbiodinium natans</name>
    <dbReference type="NCBI Taxonomy" id="878477"/>
    <lineage>
        <taxon>Eukaryota</taxon>
        <taxon>Sar</taxon>
        <taxon>Alveolata</taxon>
        <taxon>Dinophyceae</taxon>
        <taxon>Suessiales</taxon>
        <taxon>Symbiodiniaceae</taxon>
        <taxon>Symbiodinium</taxon>
    </lineage>
</organism>
<dbReference type="Proteomes" id="UP000604046">
    <property type="component" value="Unassembled WGS sequence"/>
</dbReference>
<proteinExistence type="predicted"/>
<gene>
    <name evidence="1" type="primary">HERC2</name>
    <name evidence="1" type="ORF">SNAT2548_LOCUS26828</name>
</gene>
<dbReference type="InterPro" id="IPR009091">
    <property type="entry name" value="RCC1/BLIP-II"/>
</dbReference>
<dbReference type="Gene3D" id="2.130.10.30">
    <property type="entry name" value="Regulator of chromosome condensation 1/beta-lactamase-inhibitor protein II"/>
    <property type="match status" value="1"/>
</dbReference>
<evidence type="ECO:0000313" key="1">
    <source>
        <dbReference type="EMBL" id="CAE7477626.1"/>
    </source>
</evidence>